<dbReference type="EMBL" id="CP032698">
    <property type="protein sequence ID" value="AYG78784.1"/>
    <property type="molecule type" value="Genomic_DNA"/>
</dbReference>
<feature type="chain" id="PRO_5038489715" evidence="1">
    <location>
        <begin position="21"/>
        <end position="64"/>
    </location>
</feature>
<evidence type="ECO:0000256" key="1">
    <source>
        <dbReference type="SAM" id="SignalP"/>
    </source>
</evidence>
<organism evidence="2 3">
    <name type="scientific">Streptomyces hundungensis</name>
    <dbReference type="NCBI Taxonomy" id="1077946"/>
    <lineage>
        <taxon>Bacteria</taxon>
        <taxon>Bacillati</taxon>
        <taxon>Actinomycetota</taxon>
        <taxon>Actinomycetes</taxon>
        <taxon>Kitasatosporales</taxon>
        <taxon>Streptomycetaceae</taxon>
        <taxon>Streptomyces</taxon>
    </lineage>
</organism>
<feature type="signal peptide" evidence="1">
    <location>
        <begin position="1"/>
        <end position="20"/>
    </location>
</feature>
<dbReference type="KEGG" id="shun:DWB77_00892"/>
<gene>
    <name evidence="2" type="ORF">DWB77_00892</name>
</gene>
<dbReference type="RefSeq" id="WP_162952425.1">
    <property type="nucleotide sequence ID" value="NZ_CP032698.1"/>
</dbReference>
<evidence type="ECO:0000313" key="3">
    <source>
        <dbReference type="Proteomes" id="UP000271554"/>
    </source>
</evidence>
<evidence type="ECO:0000313" key="2">
    <source>
        <dbReference type="EMBL" id="AYG78784.1"/>
    </source>
</evidence>
<name>A0A387H5T6_9ACTN</name>
<dbReference type="AlphaFoldDB" id="A0A387H5T6"/>
<accession>A0A387H5T6</accession>
<protein>
    <submittedName>
        <fullName evidence="2">Uncharacterized protein</fullName>
    </submittedName>
</protein>
<dbReference type="Proteomes" id="UP000271554">
    <property type="component" value="Chromosome"/>
</dbReference>
<reference evidence="2 3" key="1">
    <citation type="submission" date="2018-10" db="EMBL/GenBank/DDBJ databases">
        <title>Relationship between Morphology and Antimicrobial Activity in Streptomyces.</title>
        <authorList>
            <person name="Kang H.J."/>
            <person name="Kim S.B."/>
        </authorList>
    </citation>
    <scope>NUCLEOTIDE SEQUENCE [LARGE SCALE GENOMIC DNA]</scope>
    <source>
        <strain evidence="2 3">BH38</strain>
    </source>
</reference>
<sequence>MRIRSVLAAAVFAAVTTLVAAPIATAADAPGTFLYQQGERTGASVGHGAVNTGSEGFLAIKFTR</sequence>
<keyword evidence="1" id="KW-0732">Signal</keyword>
<proteinExistence type="predicted"/>
<keyword evidence="3" id="KW-1185">Reference proteome</keyword>